<accession>A0A815IJY2</accession>
<gene>
    <name evidence="4" type="ORF">EDS130_LOCUS35966</name>
    <name evidence="3" type="ORF">XAT740_LOCUS32208</name>
</gene>
<dbReference type="Pfam" id="PF21355">
    <property type="entry name" value="TRAF-mep_MATH"/>
    <property type="match status" value="1"/>
</dbReference>
<name>A0A815IJY2_ADIRI</name>
<dbReference type="PANTHER" id="PTHR10131:SF94">
    <property type="entry name" value="TNF RECEPTOR-ASSOCIATED FACTOR 4"/>
    <property type="match status" value="1"/>
</dbReference>
<protein>
    <recommendedName>
        <fullName evidence="2">C2H2-type domain-containing protein</fullName>
    </recommendedName>
</protein>
<sequence length="406" mass="47607">MQTFIVISTPTAMLRNCIMQVVLEKSEPFVCHFCTTKEQKKRGLPDRGVERELKTTIVACHSCSWSGCYQNYLDHLQQQHANFECIDCHERFIAENSLQEHRHEICVHRYLTCALPNCRELVKWNEMKAHHLSNKHQKLLLMFAREHINQEFKSADNLGMIQNEFNEVFRSVETMLSVVDILSTDYKRLVSDRDEMRTATEARDTKLNEVRQQSNANDERIKSLITLQTESEIELANIKRMCQDKQMLMIDNDSIIILEFIYPGAVSFSLESKKFGTSQYGYVFTLRVCTTRQSRGEYLSMFVTLHRGDFDNVISFPFSCDIHLRLVDQSNRNKHIEHILRPDLNSPVVSRPRDEKNDEYGIVEFCSMDYLRDPQSVYVKDGRFFTQVFFDFLKNDEQSSTKMIIN</sequence>
<dbReference type="Gene3D" id="2.60.210.10">
    <property type="entry name" value="Apoptosis, Tumor Necrosis Factor Receptor Associated Protein 2, Chain A"/>
    <property type="match status" value="1"/>
</dbReference>
<keyword evidence="1" id="KW-0863">Zinc-finger</keyword>
<feature type="domain" description="C2H2-type" evidence="2">
    <location>
        <begin position="83"/>
        <end position="108"/>
    </location>
</feature>
<dbReference type="SUPFAM" id="SSF49599">
    <property type="entry name" value="TRAF domain-like"/>
    <property type="match status" value="1"/>
</dbReference>
<keyword evidence="1" id="KW-0479">Metal-binding</keyword>
<dbReference type="GO" id="GO:0008270">
    <property type="term" value="F:zinc ion binding"/>
    <property type="evidence" value="ECO:0007669"/>
    <property type="project" value="UniProtKB-KW"/>
</dbReference>
<evidence type="ECO:0000313" key="5">
    <source>
        <dbReference type="Proteomes" id="UP000663828"/>
    </source>
</evidence>
<evidence type="ECO:0000313" key="3">
    <source>
        <dbReference type="EMBL" id="CAF1364682.1"/>
    </source>
</evidence>
<evidence type="ECO:0000256" key="1">
    <source>
        <dbReference type="PROSITE-ProRule" id="PRU00042"/>
    </source>
</evidence>
<dbReference type="Proteomes" id="UP000663828">
    <property type="component" value="Unassembled WGS sequence"/>
</dbReference>
<keyword evidence="5" id="KW-1185">Reference proteome</keyword>
<proteinExistence type="predicted"/>
<comment type="caution">
    <text evidence="3">The sequence shown here is derived from an EMBL/GenBank/DDBJ whole genome shotgun (WGS) entry which is preliminary data.</text>
</comment>
<dbReference type="InterPro" id="IPR008974">
    <property type="entry name" value="TRAF-like"/>
</dbReference>
<keyword evidence="1" id="KW-0862">Zinc</keyword>
<dbReference type="OrthoDB" id="6475149at2759"/>
<evidence type="ECO:0000259" key="2">
    <source>
        <dbReference type="PROSITE" id="PS50157"/>
    </source>
</evidence>
<evidence type="ECO:0000313" key="4">
    <source>
        <dbReference type="EMBL" id="CAF1400301.1"/>
    </source>
</evidence>
<dbReference type="EMBL" id="CAJNOJ010000325">
    <property type="protein sequence ID" value="CAF1400301.1"/>
    <property type="molecule type" value="Genomic_DNA"/>
</dbReference>
<dbReference type="InterPro" id="IPR049342">
    <property type="entry name" value="TRAF1-6_MATH_dom"/>
</dbReference>
<dbReference type="InterPro" id="IPR013087">
    <property type="entry name" value="Znf_C2H2_type"/>
</dbReference>
<dbReference type="PANTHER" id="PTHR10131">
    <property type="entry name" value="TNF RECEPTOR ASSOCIATED FACTOR"/>
    <property type="match status" value="1"/>
</dbReference>
<organism evidence="3 5">
    <name type="scientific">Adineta ricciae</name>
    <name type="common">Rotifer</name>
    <dbReference type="NCBI Taxonomy" id="249248"/>
    <lineage>
        <taxon>Eukaryota</taxon>
        <taxon>Metazoa</taxon>
        <taxon>Spiralia</taxon>
        <taxon>Gnathifera</taxon>
        <taxon>Rotifera</taxon>
        <taxon>Eurotatoria</taxon>
        <taxon>Bdelloidea</taxon>
        <taxon>Adinetida</taxon>
        <taxon>Adinetidae</taxon>
        <taxon>Adineta</taxon>
    </lineage>
</organism>
<dbReference type="Proteomes" id="UP000663852">
    <property type="component" value="Unassembled WGS sequence"/>
</dbReference>
<reference evidence="3" key="1">
    <citation type="submission" date="2021-02" db="EMBL/GenBank/DDBJ databases">
        <authorList>
            <person name="Nowell W R."/>
        </authorList>
    </citation>
    <scope>NUCLEOTIDE SEQUENCE</scope>
</reference>
<dbReference type="EMBL" id="CAJNOR010002987">
    <property type="protein sequence ID" value="CAF1364682.1"/>
    <property type="molecule type" value="Genomic_DNA"/>
</dbReference>
<dbReference type="AlphaFoldDB" id="A0A815IJY2"/>
<dbReference type="PROSITE" id="PS50157">
    <property type="entry name" value="ZINC_FINGER_C2H2_2"/>
    <property type="match status" value="1"/>
</dbReference>